<keyword evidence="1" id="KW-0472">Membrane</keyword>
<organism evidence="2 3">
    <name type="scientific">Jingyaoa shaoxingensis</name>
    <dbReference type="NCBI Taxonomy" id="2763671"/>
    <lineage>
        <taxon>Bacteria</taxon>
        <taxon>Bacillati</taxon>
        <taxon>Bacillota</taxon>
        <taxon>Clostridia</taxon>
        <taxon>Lachnospirales</taxon>
        <taxon>Lachnospiraceae</taxon>
        <taxon>Jingyaoa</taxon>
    </lineage>
</organism>
<keyword evidence="1" id="KW-0812">Transmembrane</keyword>
<dbReference type="RefSeq" id="WP_249307228.1">
    <property type="nucleotide sequence ID" value="NZ_JACRSZ010000003.1"/>
</dbReference>
<dbReference type="Proteomes" id="UP000657421">
    <property type="component" value="Unassembled WGS sequence"/>
</dbReference>
<accession>A0ABR7N793</accession>
<feature type="transmembrane region" description="Helical" evidence="1">
    <location>
        <begin position="187"/>
        <end position="207"/>
    </location>
</feature>
<protein>
    <submittedName>
        <fullName evidence="2">Uncharacterized protein</fullName>
    </submittedName>
</protein>
<comment type="caution">
    <text evidence="2">The sequence shown here is derived from an EMBL/GenBank/DDBJ whole genome shotgun (WGS) entry which is preliminary data.</text>
</comment>
<feature type="transmembrane region" description="Helical" evidence="1">
    <location>
        <begin position="16"/>
        <end position="36"/>
    </location>
</feature>
<keyword evidence="1" id="KW-1133">Transmembrane helix</keyword>
<reference evidence="2 3" key="1">
    <citation type="submission" date="2020-08" db="EMBL/GenBank/DDBJ databases">
        <title>Genome public.</title>
        <authorList>
            <person name="Liu C."/>
            <person name="Sun Q."/>
        </authorList>
    </citation>
    <scope>NUCLEOTIDE SEQUENCE [LARGE SCALE GENOMIC DNA]</scope>
    <source>
        <strain evidence="2 3">NSJ-46</strain>
    </source>
</reference>
<evidence type="ECO:0000313" key="2">
    <source>
        <dbReference type="EMBL" id="MBC8572241.1"/>
    </source>
</evidence>
<sequence>MTFSKRIKNLNRYQKCFLLIMLLMSLIFTILYPITISRVGYEYKNSIFVPTQENNNIVYSGKIHGTQAHFTVSEDKTLAFQYGDKTYGPYTLKEDPAAIPQNDDMSEYMTGVELRCGENILFRGGMQQMADSYWLYNEDGTDYEFSYMVEDETERDASGNTIDPDEPSAGIIIELMNDPVLTHKGNWTTWFVALAICLFNAISILYADELFRWNLAFQIRDTYGAEPSDWEIAGRYVSWIILIIVALIIYIIGLN</sequence>
<feature type="transmembrane region" description="Helical" evidence="1">
    <location>
        <begin position="236"/>
        <end position="253"/>
    </location>
</feature>
<proteinExistence type="predicted"/>
<evidence type="ECO:0000256" key="1">
    <source>
        <dbReference type="SAM" id="Phobius"/>
    </source>
</evidence>
<gene>
    <name evidence="2" type="ORF">H8716_03955</name>
</gene>
<name>A0ABR7N793_9FIRM</name>
<evidence type="ECO:0000313" key="3">
    <source>
        <dbReference type="Proteomes" id="UP000657421"/>
    </source>
</evidence>
<dbReference type="EMBL" id="JACRSZ010000003">
    <property type="protein sequence ID" value="MBC8572241.1"/>
    <property type="molecule type" value="Genomic_DNA"/>
</dbReference>
<keyword evidence="3" id="KW-1185">Reference proteome</keyword>